<dbReference type="InterPro" id="IPR035979">
    <property type="entry name" value="RBD_domain_sf"/>
</dbReference>
<evidence type="ECO:0000259" key="6">
    <source>
        <dbReference type="PROSITE" id="PS50102"/>
    </source>
</evidence>
<evidence type="ECO:0000256" key="5">
    <source>
        <dbReference type="SAM" id="MobiDB-lite"/>
    </source>
</evidence>
<evidence type="ECO:0000256" key="1">
    <source>
        <dbReference type="ARBA" id="ARBA00004123"/>
    </source>
</evidence>
<dbReference type="SMR" id="A0A8T3BRZ2"/>
<evidence type="ECO:0000256" key="2">
    <source>
        <dbReference type="ARBA" id="ARBA00022884"/>
    </source>
</evidence>
<dbReference type="OrthoDB" id="431169at2759"/>
<evidence type="ECO:0000256" key="4">
    <source>
        <dbReference type="PROSITE-ProRule" id="PRU00176"/>
    </source>
</evidence>
<comment type="caution">
    <text evidence="7">The sequence shown here is derived from an EMBL/GenBank/DDBJ whole genome shotgun (WGS) entry which is preliminary data.</text>
</comment>
<dbReference type="InterPro" id="IPR000504">
    <property type="entry name" value="RRM_dom"/>
</dbReference>
<organism evidence="7 8">
    <name type="scientific">Dendrobium nobile</name>
    <name type="common">Orchid</name>
    <dbReference type="NCBI Taxonomy" id="94219"/>
    <lineage>
        <taxon>Eukaryota</taxon>
        <taxon>Viridiplantae</taxon>
        <taxon>Streptophyta</taxon>
        <taxon>Embryophyta</taxon>
        <taxon>Tracheophyta</taxon>
        <taxon>Spermatophyta</taxon>
        <taxon>Magnoliopsida</taxon>
        <taxon>Liliopsida</taxon>
        <taxon>Asparagales</taxon>
        <taxon>Orchidaceae</taxon>
        <taxon>Epidendroideae</taxon>
        <taxon>Malaxideae</taxon>
        <taxon>Dendrobiinae</taxon>
        <taxon>Dendrobium</taxon>
    </lineage>
</organism>
<comment type="subcellular location">
    <subcellularLocation>
        <location evidence="1">Nucleus</location>
    </subcellularLocation>
</comment>
<name>A0A8T3BRZ2_DENNO</name>
<feature type="domain" description="RRM" evidence="6">
    <location>
        <begin position="214"/>
        <end position="291"/>
    </location>
</feature>
<reference evidence="7" key="1">
    <citation type="journal article" date="2022" name="Front. Genet.">
        <title>Chromosome-Scale Assembly of the Dendrobium nobile Genome Provides Insights Into the Molecular Mechanism of the Biosynthesis of the Medicinal Active Ingredient of Dendrobium.</title>
        <authorList>
            <person name="Xu Q."/>
            <person name="Niu S.-C."/>
            <person name="Li K.-L."/>
            <person name="Zheng P.-J."/>
            <person name="Zhang X.-J."/>
            <person name="Jia Y."/>
            <person name="Liu Y."/>
            <person name="Niu Y.-X."/>
            <person name="Yu L.-H."/>
            <person name="Chen D.-F."/>
            <person name="Zhang G.-Q."/>
        </authorList>
    </citation>
    <scope>NUCLEOTIDE SEQUENCE</scope>
    <source>
        <tissue evidence="7">Leaf</tissue>
    </source>
</reference>
<dbReference type="FunFam" id="3.30.70.330:FF:000037">
    <property type="entry name" value="RNA-binding protein with multiple splicing 2"/>
    <property type="match status" value="1"/>
</dbReference>
<keyword evidence="3" id="KW-0539">Nucleus</keyword>
<keyword evidence="2 4" id="KW-0694">RNA-binding</keyword>
<evidence type="ECO:0000313" key="8">
    <source>
        <dbReference type="Proteomes" id="UP000829196"/>
    </source>
</evidence>
<dbReference type="PANTHER" id="PTHR10501">
    <property type="entry name" value="U1 SMALL NUCLEAR RIBONUCLEOPROTEIN A/U2 SMALL NUCLEAR RIBONUCLEOPROTEIN B"/>
    <property type="match status" value="1"/>
</dbReference>
<dbReference type="GO" id="GO:0005634">
    <property type="term" value="C:nucleus"/>
    <property type="evidence" value="ECO:0007669"/>
    <property type="project" value="UniProtKB-SubCell"/>
</dbReference>
<protein>
    <recommendedName>
        <fullName evidence="6">RRM domain-containing protein</fullName>
    </recommendedName>
</protein>
<sequence>MDAAPPYYQHAPPPSHYPYYHQPSAEKPPPAYFHSQHPLPPPVPHYALPLPPPPAPLPPLPNHDEVRTLFIAGLPDDCKSREIYNLFREFPGYQSSHLRISTESSRPYAFAVFADQQSAVAAMHALNDFVFDLENESTLYIELARSNSKSAKRPRKGVGSNIHMPGMGNSAYSTYDYPSTQSYISFDHDEAHEVDPKKPTASRNPPPQNNPPCPTLFVANLGPACSEKELTRMFSKYPGFLKLMLQHKKGVSVAFVDFQDIACSTEALNSLQGSSLFSSFGERLRIEYSKSRMGLRKRDR</sequence>
<dbReference type="AlphaFoldDB" id="A0A8T3BRZ2"/>
<dbReference type="PROSITE" id="PS50102">
    <property type="entry name" value="RRM"/>
    <property type="match status" value="2"/>
</dbReference>
<dbReference type="Gene3D" id="3.30.70.330">
    <property type="match status" value="2"/>
</dbReference>
<accession>A0A8T3BRZ2</accession>
<dbReference type="SUPFAM" id="SSF54928">
    <property type="entry name" value="RNA-binding domain, RBD"/>
    <property type="match status" value="2"/>
</dbReference>
<dbReference type="SMART" id="SM00360">
    <property type="entry name" value="RRM"/>
    <property type="match status" value="2"/>
</dbReference>
<dbReference type="Proteomes" id="UP000829196">
    <property type="component" value="Unassembled WGS sequence"/>
</dbReference>
<keyword evidence="8" id="KW-1185">Reference proteome</keyword>
<dbReference type="GO" id="GO:0003723">
    <property type="term" value="F:RNA binding"/>
    <property type="evidence" value="ECO:0007669"/>
    <property type="project" value="UniProtKB-UniRule"/>
</dbReference>
<evidence type="ECO:0000256" key="3">
    <source>
        <dbReference type="ARBA" id="ARBA00023242"/>
    </source>
</evidence>
<gene>
    <name evidence="7" type="ORF">KFK09_006363</name>
</gene>
<proteinExistence type="predicted"/>
<dbReference type="Pfam" id="PF00076">
    <property type="entry name" value="RRM_1"/>
    <property type="match status" value="2"/>
</dbReference>
<feature type="domain" description="RRM" evidence="6">
    <location>
        <begin position="67"/>
        <end position="146"/>
    </location>
</feature>
<dbReference type="InterPro" id="IPR012677">
    <property type="entry name" value="Nucleotide-bd_a/b_plait_sf"/>
</dbReference>
<feature type="region of interest" description="Disordered" evidence="5">
    <location>
        <begin position="191"/>
        <end position="212"/>
    </location>
</feature>
<dbReference type="EMBL" id="JAGYWB010000006">
    <property type="protein sequence ID" value="KAI0518926.1"/>
    <property type="molecule type" value="Genomic_DNA"/>
</dbReference>
<evidence type="ECO:0000313" key="7">
    <source>
        <dbReference type="EMBL" id="KAI0518926.1"/>
    </source>
</evidence>